<sequence length="1104" mass="119557">MKDMLKRWISILCVFVIVTLILFPAGSQVKAAGESNIISFADLHFDGFIKTAGWVPDMGEIDYITLDMPGITVKNIRFDLSSRKMSYDIALDKAAIMTSGSRTYWFSNNQRSRYLDINVYMSNSGSGASAGTSSHRVTEGLSTGESNNTFITNINDLIPYEGLGLYGELPTKISVFVSAGDAQHIPNQFYNGWRNSMGVPLPEQNLTSNAAPTITIPTPNGHQLGSSSLFIPVIGVSDSNGDALELKYYIDSEAAARESKTITNTATTQNVSFNPLNIAALPEGSHTLRFTANDGKVTTQNSVTIFVDKSPPVIGNINIISSDSQVQISGTAADSISGLDNVPYHYTVGSQSSGWTTQPSFTATGLTPNTAFYTKIEARDKVGNIAVHEQNVYTRAQVPTLSLQQNGETSLKMQLHDQNAASTQYLIQMGTAYVTSSGALSSSPVWFTPSNKTVVITGLTANTSYSFQVKARNNEGVETGFGGPASGTTLAAAPGGITAEASQQWIKLAWPPSAGALAYEVEAGGAIINNGTSTSYTHNGLLPNTQHTYRVRIINPGGTSSWSQAFTQMTLPEPPAAPINLLTVPSQKFISLTWDLVPHATRYEVEADGVVTDNGTLNSFTHKDLEASTDHTYRVRAGNLGGVSKWSAPAVQQTWPNPPETPTKISAVQDIHTVTVKWDEMERASGYEIEVDGLIIDNKQLTSYAHEGLDALSGHTYRIRAVNIGGKSKWSSPLDVTTHPEIPDVPTNIMTTADESQITASWRTVPHTDSYDIEVDGGTIITVKDNLFVHDQLAADSKHTYRIRAANISGTSEWSKPITMATMPAGINTESLTNVVAVVTNKSITLSWDTVAANARYEIEVDGKLLDNAADTIYNHTGLQAEEYHLYKIRVKQGNERGDWVAVLALSTLPNLPDSPSKIDGFAQNNSIELRWEKMDGANGYQLEVDGKTIDVGNNITYQHNELTSGTAHTYRVRAKNTSGVTAWSPSLQKSTTSPDYVLKVKKDKEASLTLLAQNVQDFSELEFVVTYNPDELELIDSYDFTPARDLSNGRIAGSNLTATYTPGKITYSIDQNVVPGTSWSGEITTLTFKSKITGESNVKVTVD</sequence>
<evidence type="ECO:0000313" key="3">
    <source>
        <dbReference type="Proteomes" id="UP001597448"/>
    </source>
</evidence>
<protein>
    <submittedName>
        <fullName evidence="2">Fibronectin type III domain-containing protein</fullName>
    </submittedName>
</protein>
<dbReference type="InterPro" id="IPR003961">
    <property type="entry name" value="FN3_dom"/>
</dbReference>
<dbReference type="Gene3D" id="2.60.40.10">
    <property type="entry name" value="Immunoglobulins"/>
    <property type="match status" value="8"/>
</dbReference>
<feature type="domain" description="Fibronectin type-III" evidence="1">
    <location>
        <begin position="912"/>
        <end position="996"/>
    </location>
</feature>
<dbReference type="InterPro" id="IPR050617">
    <property type="entry name" value="E3_ligase_FN3/SPRY"/>
</dbReference>
<dbReference type="PROSITE" id="PS50853">
    <property type="entry name" value="FN3"/>
    <property type="match status" value="5"/>
</dbReference>
<dbReference type="RefSeq" id="WP_209991480.1">
    <property type="nucleotide sequence ID" value="NZ_JBHSVQ010000001.1"/>
</dbReference>
<dbReference type="EMBL" id="JBHUKY010000014">
    <property type="protein sequence ID" value="MFD2409393.1"/>
    <property type="molecule type" value="Genomic_DNA"/>
</dbReference>
<dbReference type="Gene3D" id="2.60.40.680">
    <property type="match status" value="1"/>
</dbReference>
<reference evidence="3" key="1">
    <citation type="journal article" date="2019" name="Int. J. Syst. Evol. Microbiol.">
        <title>The Global Catalogue of Microorganisms (GCM) 10K type strain sequencing project: providing services to taxonomists for standard genome sequencing and annotation.</title>
        <authorList>
            <consortium name="The Broad Institute Genomics Platform"/>
            <consortium name="The Broad Institute Genome Sequencing Center for Infectious Disease"/>
            <person name="Wu L."/>
            <person name="Ma J."/>
        </authorList>
    </citation>
    <scope>NUCLEOTIDE SEQUENCE [LARGE SCALE GENOMIC DNA]</scope>
    <source>
        <strain evidence="3">CCM 8725</strain>
    </source>
</reference>
<dbReference type="SUPFAM" id="SSF49265">
    <property type="entry name" value="Fibronectin type III"/>
    <property type="match status" value="4"/>
</dbReference>
<keyword evidence="3" id="KW-1185">Reference proteome</keyword>
<organism evidence="2 3">
    <name type="scientific">Paenibacillus rhizoplanae</name>
    <dbReference type="NCBI Taxonomy" id="1917181"/>
    <lineage>
        <taxon>Bacteria</taxon>
        <taxon>Bacillati</taxon>
        <taxon>Bacillota</taxon>
        <taxon>Bacilli</taxon>
        <taxon>Bacillales</taxon>
        <taxon>Paenibacillaceae</taxon>
        <taxon>Paenibacillus</taxon>
    </lineage>
</organism>
<feature type="domain" description="Fibronectin type-III" evidence="1">
    <location>
        <begin position="493"/>
        <end position="573"/>
    </location>
</feature>
<dbReference type="InterPro" id="IPR013783">
    <property type="entry name" value="Ig-like_fold"/>
</dbReference>
<dbReference type="CDD" id="cd08547">
    <property type="entry name" value="Type_II_cohesin"/>
    <property type="match status" value="1"/>
</dbReference>
<evidence type="ECO:0000259" key="1">
    <source>
        <dbReference type="PROSITE" id="PS50853"/>
    </source>
</evidence>
<dbReference type="SMART" id="SM00060">
    <property type="entry name" value="FN3"/>
    <property type="match status" value="8"/>
</dbReference>
<accession>A0ABW5F2W7</accession>
<feature type="domain" description="Fibronectin type-III" evidence="1">
    <location>
        <begin position="574"/>
        <end position="657"/>
    </location>
</feature>
<gene>
    <name evidence="2" type="ORF">ACFSX3_05910</name>
</gene>
<dbReference type="CDD" id="cd00063">
    <property type="entry name" value="FN3"/>
    <property type="match status" value="6"/>
</dbReference>
<evidence type="ECO:0000313" key="2">
    <source>
        <dbReference type="EMBL" id="MFD2409393.1"/>
    </source>
</evidence>
<dbReference type="Pfam" id="PF00041">
    <property type="entry name" value="fn3"/>
    <property type="match status" value="1"/>
</dbReference>
<proteinExistence type="predicted"/>
<dbReference type="InterPro" id="IPR036116">
    <property type="entry name" value="FN3_sf"/>
</dbReference>
<name>A0ABW5F2W7_9BACL</name>
<feature type="domain" description="Fibronectin type-III" evidence="1">
    <location>
        <begin position="398"/>
        <end position="492"/>
    </location>
</feature>
<dbReference type="PANTHER" id="PTHR24099">
    <property type="entry name" value="E3 UBIQUITIN-PROTEIN LIGASE TRIM36-RELATED"/>
    <property type="match status" value="1"/>
</dbReference>
<dbReference type="PANTHER" id="PTHR24099:SF16">
    <property type="entry name" value="E3 UBIQUITIN-PROTEIN LIGASE MIDLINE-1-LIKE ISOFORM X1"/>
    <property type="match status" value="1"/>
</dbReference>
<dbReference type="Proteomes" id="UP001597448">
    <property type="component" value="Unassembled WGS sequence"/>
</dbReference>
<feature type="domain" description="Fibronectin type-III" evidence="1">
    <location>
        <begin position="658"/>
        <end position="741"/>
    </location>
</feature>
<comment type="caution">
    <text evidence="2">The sequence shown here is derived from an EMBL/GenBank/DDBJ whole genome shotgun (WGS) entry which is preliminary data.</text>
</comment>